<evidence type="ECO:0000256" key="2">
    <source>
        <dbReference type="ARBA" id="ARBA00006228"/>
    </source>
</evidence>
<name>A0ABQ1XS20_9PROT</name>
<keyword evidence="3" id="KW-1003">Cell membrane</keyword>
<dbReference type="InterPro" id="IPR002758">
    <property type="entry name" value="Cation_antiport_E"/>
</dbReference>
<evidence type="ECO:0000313" key="8">
    <source>
        <dbReference type="Proteomes" id="UP000648722"/>
    </source>
</evidence>
<gene>
    <name evidence="7" type="ORF">GCM10007420_16950</name>
</gene>
<dbReference type="Proteomes" id="UP000648722">
    <property type="component" value="Unassembled WGS sequence"/>
</dbReference>
<accession>A0ABQ1XS20</accession>
<comment type="caution">
    <text evidence="7">The sequence shown here is derived from an EMBL/GenBank/DDBJ whole genome shotgun (WGS) entry which is preliminary data.</text>
</comment>
<protein>
    <submittedName>
        <fullName evidence="7">Uncharacterized protein</fullName>
    </submittedName>
</protein>
<dbReference type="PANTHER" id="PTHR34584:SF1">
    <property type="entry name" value="NA(+)_H(+) ANTIPORTER SUBUNIT E1"/>
    <property type="match status" value="1"/>
</dbReference>
<keyword evidence="6" id="KW-0472">Membrane</keyword>
<keyword evidence="5" id="KW-1133">Transmembrane helix</keyword>
<dbReference type="Pfam" id="PF01899">
    <property type="entry name" value="MNHE"/>
    <property type="match status" value="1"/>
</dbReference>
<dbReference type="RefSeq" id="WP_188452146.1">
    <property type="nucleotide sequence ID" value="NZ_BMFS01000007.1"/>
</dbReference>
<sequence length="114" mass="12375">MNPFRVIVKLGIWAQLGVIFLIELFKSSFAVAWAVINPAIRVNPAILAVPLELKTDIHIATLANLVSLTPGTTSLHVSEDRKTLYVHALDCPDPDAVISGIKTTFESILLKAEA</sequence>
<comment type="similarity">
    <text evidence="2">Belongs to the CPA3 antiporters (TC 2.A.63) subunit E family.</text>
</comment>
<keyword evidence="4" id="KW-0812">Transmembrane</keyword>
<keyword evidence="8" id="KW-1185">Reference proteome</keyword>
<proteinExistence type="inferred from homology"/>
<dbReference type="PANTHER" id="PTHR34584">
    <property type="entry name" value="NA(+)/H(+) ANTIPORTER SUBUNIT E1"/>
    <property type="match status" value="1"/>
</dbReference>
<evidence type="ECO:0000256" key="5">
    <source>
        <dbReference type="ARBA" id="ARBA00022989"/>
    </source>
</evidence>
<evidence type="ECO:0000256" key="1">
    <source>
        <dbReference type="ARBA" id="ARBA00004651"/>
    </source>
</evidence>
<reference evidence="8" key="1">
    <citation type="journal article" date="2019" name="Int. J. Syst. Evol. Microbiol.">
        <title>The Global Catalogue of Microorganisms (GCM) 10K type strain sequencing project: providing services to taxonomists for standard genome sequencing and annotation.</title>
        <authorList>
            <consortium name="The Broad Institute Genomics Platform"/>
            <consortium name="The Broad Institute Genome Sequencing Center for Infectious Disease"/>
            <person name="Wu L."/>
            <person name="Ma J."/>
        </authorList>
    </citation>
    <scope>NUCLEOTIDE SEQUENCE [LARGE SCALE GENOMIC DNA]</scope>
    <source>
        <strain evidence="8">CGMCC 1.12766</strain>
    </source>
</reference>
<evidence type="ECO:0000313" key="7">
    <source>
        <dbReference type="EMBL" id="GGH01511.1"/>
    </source>
</evidence>
<dbReference type="EMBL" id="BMFS01000007">
    <property type="protein sequence ID" value="GGH01511.1"/>
    <property type="molecule type" value="Genomic_DNA"/>
</dbReference>
<evidence type="ECO:0000256" key="6">
    <source>
        <dbReference type="ARBA" id="ARBA00023136"/>
    </source>
</evidence>
<comment type="subcellular location">
    <subcellularLocation>
        <location evidence="1">Cell membrane</location>
        <topology evidence="1">Multi-pass membrane protein</topology>
    </subcellularLocation>
</comment>
<evidence type="ECO:0000256" key="3">
    <source>
        <dbReference type="ARBA" id="ARBA00022475"/>
    </source>
</evidence>
<organism evidence="7 8">
    <name type="scientific">Glycocaulis albus</name>
    <dbReference type="NCBI Taxonomy" id="1382801"/>
    <lineage>
        <taxon>Bacteria</taxon>
        <taxon>Pseudomonadati</taxon>
        <taxon>Pseudomonadota</taxon>
        <taxon>Alphaproteobacteria</taxon>
        <taxon>Maricaulales</taxon>
        <taxon>Maricaulaceae</taxon>
        <taxon>Glycocaulis</taxon>
    </lineage>
</organism>
<evidence type="ECO:0000256" key="4">
    <source>
        <dbReference type="ARBA" id="ARBA00022692"/>
    </source>
</evidence>